<dbReference type="PANTHER" id="PTHR43434:SF1">
    <property type="entry name" value="PHOSPHOGLYCOLATE PHOSPHATASE"/>
    <property type="match status" value="1"/>
</dbReference>
<dbReference type="AlphaFoldDB" id="A0A840PMH1"/>
<dbReference type="InterPro" id="IPR050155">
    <property type="entry name" value="HAD-like_hydrolase_sf"/>
</dbReference>
<comment type="caution">
    <text evidence="1">The sequence shown here is derived from an EMBL/GenBank/DDBJ whole genome shotgun (WGS) entry which is preliminary data.</text>
</comment>
<proteinExistence type="predicted"/>
<organism evidence="1 2">
    <name type="scientific">Thermocatellispora tengchongensis</name>
    <dbReference type="NCBI Taxonomy" id="1073253"/>
    <lineage>
        <taxon>Bacteria</taxon>
        <taxon>Bacillati</taxon>
        <taxon>Actinomycetota</taxon>
        <taxon>Actinomycetes</taxon>
        <taxon>Streptosporangiales</taxon>
        <taxon>Streptosporangiaceae</taxon>
        <taxon>Thermocatellispora</taxon>
    </lineage>
</organism>
<evidence type="ECO:0000313" key="1">
    <source>
        <dbReference type="EMBL" id="MBB5138860.1"/>
    </source>
</evidence>
<dbReference type="PANTHER" id="PTHR43434">
    <property type="entry name" value="PHOSPHOGLYCOLATE PHOSPHATASE"/>
    <property type="match status" value="1"/>
</dbReference>
<evidence type="ECO:0000313" key="2">
    <source>
        <dbReference type="Proteomes" id="UP000578449"/>
    </source>
</evidence>
<dbReference type="NCBIfam" id="TIGR01549">
    <property type="entry name" value="HAD-SF-IA-v1"/>
    <property type="match status" value="1"/>
</dbReference>
<keyword evidence="1" id="KW-0378">Hydrolase</keyword>
<dbReference type="Gene3D" id="3.40.50.1000">
    <property type="entry name" value="HAD superfamily/HAD-like"/>
    <property type="match status" value="1"/>
</dbReference>
<reference evidence="1 2" key="1">
    <citation type="submission" date="2020-08" db="EMBL/GenBank/DDBJ databases">
        <title>Genomic Encyclopedia of Type Strains, Phase IV (KMG-IV): sequencing the most valuable type-strain genomes for metagenomic binning, comparative biology and taxonomic classification.</title>
        <authorList>
            <person name="Goeker M."/>
        </authorList>
    </citation>
    <scope>NUCLEOTIDE SEQUENCE [LARGE SCALE GENOMIC DNA]</scope>
    <source>
        <strain evidence="1 2">DSM 45615</strain>
    </source>
</reference>
<dbReference type="InterPro" id="IPR006439">
    <property type="entry name" value="HAD-SF_hydro_IA"/>
</dbReference>
<dbReference type="RefSeq" id="WP_386009107.1">
    <property type="nucleotide sequence ID" value="NZ_JBHTGG010000001.1"/>
</dbReference>
<dbReference type="InterPro" id="IPR041492">
    <property type="entry name" value="HAD_2"/>
</dbReference>
<accession>A0A840PMH1</accession>
<dbReference type="EMBL" id="JACHGN010000025">
    <property type="protein sequence ID" value="MBB5138860.1"/>
    <property type="molecule type" value="Genomic_DNA"/>
</dbReference>
<sequence length="219" mass="23437">MQRLLANATHVLLDFDGPICSIFAGLPAPKVAAALRDYISPLGIALPRHIEYETDPLELLRYAASAGPMVAETVEAGLRGLELQAALRATPTPHADAAIHQFHTSGCQLAVVSNNSDAAIRLYLDQRGLSDYFATVSARTLFQDPALLKPHSHLITEAIKRLDADPSRCILIGDSVTDIQAAIKAGVPSIGYANRPDKEYLLAEAGAHAIIDDMAQLIP</sequence>
<dbReference type="Proteomes" id="UP000578449">
    <property type="component" value="Unassembled WGS sequence"/>
</dbReference>
<dbReference type="GO" id="GO:0005829">
    <property type="term" value="C:cytosol"/>
    <property type="evidence" value="ECO:0007669"/>
    <property type="project" value="TreeGrafter"/>
</dbReference>
<dbReference type="GO" id="GO:0008967">
    <property type="term" value="F:phosphoglycolate phosphatase activity"/>
    <property type="evidence" value="ECO:0007669"/>
    <property type="project" value="TreeGrafter"/>
</dbReference>
<gene>
    <name evidence="1" type="ORF">HNP84_008618</name>
</gene>
<dbReference type="Pfam" id="PF13419">
    <property type="entry name" value="HAD_2"/>
    <property type="match status" value="1"/>
</dbReference>
<protein>
    <submittedName>
        <fullName evidence="1">HAD superfamily hydrolase (TIGR01509 family)</fullName>
    </submittedName>
</protein>
<name>A0A840PMH1_9ACTN</name>
<dbReference type="InterPro" id="IPR023214">
    <property type="entry name" value="HAD_sf"/>
</dbReference>
<keyword evidence="2" id="KW-1185">Reference proteome</keyword>
<dbReference type="InterPro" id="IPR036412">
    <property type="entry name" value="HAD-like_sf"/>
</dbReference>
<dbReference type="SUPFAM" id="SSF56784">
    <property type="entry name" value="HAD-like"/>
    <property type="match status" value="1"/>
</dbReference>
<dbReference type="GO" id="GO:0006281">
    <property type="term" value="P:DNA repair"/>
    <property type="evidence" value="ECO:0007669"/>
    <property type="project" value="TreeGrafter"/>
</dbReference>